<proteinExistence type="predicted"/>
<dbReference type="Gene3D" id="2.170.270.10">
    <property type="entry name" value="SET domain"/>
    <property type="match status" value="1"/>
</dbReference>
<dbReference type="Proteomes" id="UP000677228">
    <property type="component" value="Unassembled WGS sequence"/>
</dbReference>
<evidence type="ECO:0000313" key="4">
    <source>
        <dbReference type="Proteomes" id="UP000682733"/>
    </source>
</evidence>
<comment type="caution">
    <text evidence="3">The sequence shown here is derived from an EMBL/GenBank/DDBJ whole genome shotgun (WGS) entry which is preliminary data.</text>
</comment>
<dbReference type="Proteomes" id="UP000682733">
    <property type="component" value="Unassembled WGS sequence"/>
</dbReference>
<organism evidence="3 4">
    <name type="scientific">Didymodactylos carnosus</name>
    <dbReference type="NCBI Taxonomy" id="1234261"/>
    <lineage>
        <taxon>Eukaryota</taxon>
        <taxon>Metazoa</taxon>
        <taxon>Spiralia</taxon>
        <taxon>Gnathifera</taxon>
        <taxon>Rotifera</taxon>
        <taxon>Eurotatoria</taxon>
        <taxon>Bdelloidea</taxon>
        <taxon>Philodinida</taxon>
        <taxon>Philodinidae</taxon>
        <taxon>Didymodactylos</taxon>
    </lineage>
</organism>
<dbReference type="PROSITE" id="PS50280">
    <property type="entry name" value="SET"/>
    <property type="match status" value="1"/>
</dbReference>
<protein>
    <recommendedName>
        <fullName evidence="1">SET domain-containing protein</fullName>
    </recommendedName>
</protein>
<evidence type="ECO:0000259" key="1">
    <source>
        <dbReference type="PROSITE" id="PS50280"/>
    </source>
</evidence>
<dbReference type="SUPFAM" id="SSF82199">
    <property type="entry name" value="SET domain"/>
    <property type="match status" value="1"/>
</dbReference>
<sequence>MKRFSVNTVRALLGTSFTLNTDRHMHTCAKGVRRVITYGALMNHSCDPNCYSDRTYQGLKKGQETAVIALRDIHADDEITIDYNLAEYDMEVQKSDFHQLGFVEAAVDWRMKQTSPR</sequence>
<dbReference type="Pfam" id="PF00856">
    <property type="entry name" value="SET"/>
    <property type="match status" value="1"/>
</dbReference>
<evidence type="ECO:0000313" key="3">
    <source>
        <dbReference type="EMBL" id="CAF4283131.1"/>
    </source>
</evidence>
<dbReference type="InterPro" id="IPR001214">
    <property type="entry name" value="SET_dom"/>
</dbReference>
<accession>A0A8S2TCF0</accession>
<dbReference type="EMBL" id="CAJNOK010033422">
    <property type="protein sequence ID" value="CAF1494039.1"/>
    <property type="molecule type" value="Genomic_DNA"/>
</dbReference>
<gene>
    <name evidence="2" type="ORF">OVA965_LOCUS36635</name>
    <name evidence="3" type="ORF">TMI583_LOCUS37653</name>
</gene>
<evidence type="ECO:0000313" key="2">
    <source>
        <dbReference type="EMBL" id="CAF1494039.1"/>
    </source>
</evidence>
<reference evidence="3" key="1">
    <citation type="submission" date="2021-02" db="EMBL/GenBank/DDBJ databases">
        <authorList>
            <person name="Nowell W R."/>
        </authorList>
    </citation>
    <scope>NUCLEOTIDE SEQUENCE</scope>
</reference>
<dbReference type="AlphaFoldDB" id="A0A8S2TCF0"/>
<name>A0A8S2TCF0_9BILA</name>
<dbReference type="InterPro" id="IPR046341">
    <property type="entry name" value="SET_dom_sf"/>
</dbReference>
<dbReference type="CDD" id="cd08161">
    <property type="entry name" value="SET"/>
    <property type="match status" value="1"/>
</dbReference>
<feature type="domain" description="SET" evidence="1">
    <location>
        <begin position="1"/>
        <end position="84"/>
    </location>
</feature>
<dbReference type="EMBL" id="CAJOBA010055394">
    <property type="protein sequence ID" value="CAF4283131.1"/>
    <property type="molecule type" value="Genomic_DNA"/>
</dbReference>